<dbReference type="InterPro" id="IPR011622">
    <property type="entry name" value="7TMR_DISM_rcpt_extracell_dom2"/>
</dbReference>
<feature type="coiled-coil region" evidence="1">
    <location>
        <begin position="427"/>
        <end position="459"/>
    </location>
</feature>
<evidence type="ECO:0000313" key="7">
    <source>
        <dbReference type="Proteomes" id="UP000293347"/>
    </source>
</evidence>
<dbReference type="OrthoDB" id="621195at2"/>
<dbReference type="SUPFAM" id="SSF46894">
    <property type="entry name" value="C-terminal effector domain of the bipartite response regulators"/>
    <property type="match status" value="1"/>
</dbReference>
<evidence type="ECO:0000256" key="1">
    <source>
        <dbReference type="SAM" id="Coils"/>
    </source>
</evidence>
<feature type="transmembrane region" description="Helical" evidence="2">
    <location>
        <begin position="179"/>
        <end position="200"/>
    </location>
</feature>
<accession>A0A4R0NRQ3</accession>
<feature type="transmembrane region" description="Helical" evidence="2">
    <location>
        <begin position="375"/>
        <end position="397"/>
    </location>
</feature>
<feature type="domain" description="7TM-DISM receptor extracellular" evidence="5">
    <location>
        <begin position="43"/>
        <end position="146"/>
    </location>
</feature>
<proteinExistence type="predicted"/>
<feature type="transmembrane region" description="Helical" evidence="2">
    <location>
        <begin position="350"/>
        <end position="369"/>
    </location>
</feature>
<dbReference type="GO" id="GO:0003677">
    <property type="term" value="F:DNA binding"/>
    <property type="evidence" value="ECO:0007669"/>
    <property type="project" value="InterPro"/>
</dbReference>
<sequence length="583" mass="67108">MKNHHILRVLLGMFLISAALHTQGQITLTNTPSLMLKEYLVLPDSGYSFNQILKDRSLVFKPDSIRASVSDTYWVRLVIHNPYPNEEHYLISLSQPLNYTLYYVKSGGEKWENQRAGLNSPNRQRFINSILIAFKPLETNVLYLKLDLRNIKKHGYMGKPAVILEKEVIFNAEERFIKLFFYVCCIALIAFSCYNFYIYIQLKDKAYLYYVIVQIGALVFFIGDNLYMNVLFPLRMYSLIAGPNGRILYYSLNDFAEHIGVAIIFWGFIQFTRSYLGVKATMPFLDRLLNFLSYTYVILEAVPALVTITGIYYLNMSIIDNIFILIIVATCLSTATIASLHKIKVARHFLLANLPPAVFTVAASSHILLYKESSAIFPTLAILSQIFTFAVALVARIKFINSDLNSKAEEAMQLKMEMTSAAYERLLMEQKNLHMALKMELEKERNDLLQQKLEANQRTLAGNSLHLHQKTKLLSDLKTQLQHIDPLNPLDKPEILRNIKSSLKDNQYLDENWDDFKLHFEQVHPSFFENLTATYPSLTPYELRLYAYFHINLSTKEIAALLNIAPASVRQAKTRLLKKTRSV</sequence>
<evidence type="ECO:0000259" key="5">
    <source>
        <dbReference type="Pfam" id="PF07696"/>
    </source>
</evidence>
<evidence type="ECO:0000313" key="6">
    <source>
        <dbReference type="EMBL" id="TCD02738.1"/>
    </source>
</evidence>
<organism evidence="6 7">
    <name type="scientific">Pedobacter psychroterrae</name>
    <dbReference type="NCBI Taxonomy" id="2530453"/>
    <lineage>
        <taxon>Bacteria</taxon>
        <taxon>Pseudomonadati</taxon>
        <taxon>Bacteroidota</taxon>
        <taxon>Sphingobacteriia</taxon>
        <taxon>Sphingobacteriales</taxon>
        <taxon>Sphingobacteriaceae</taxon>
        <taxon>Pedobacter</taxon>
    </lineage>
</organism>
<keyword evidence="2" id="KW-1133">Transmembrane helix</keyword>
<dbReference type="EMBL" id="SJSL01000001">
    <property type="protein sequence ID" value="TCD02738.1"/>
    <property type="molecule type" value="Genomic_DNA"/>
</dbReference>
<feature type="transmembrane region" description="Helical" evidence="2">
    <location>
        <begin position="207"/>
        <end position="227"/>
    </location>
</feature>
<keyword evidence="2" id="KW-0472">Membrane</keyword>
<comment type="caution">
    <text evidence="6">The sequence shown here is derived from an EMBL/GenBank/DDBJ whole genome shotgun (WGS) entry which is preliminary data.</text>
</comment>
<gene>
    <name evidence="6" type="ORF">EZ437_01745</name>
</gene>
<feature type="signal peptide" evidence="3">
    <location>
        <begin position="1"/>
        <end position="24"/>
    </location>
</feature>
<dbReference type="Proteomes" id="UP000293347">
    <property type="component" value="Unassembled WGS sequence"/>
</dbReference>
<keyword evidence="3" id="KW-0732">Signal</keyword>
<feature type="domain" description="7TM-DISM receptor extracellular" evidence="4">
    <location>
        <begin position="179"/>
        <end position="396"/>
    </location>
</feature>
<dbReference type="InterPro" id="IPR011623">
    <property type="entry name" value="7TMR_DISM_rcpt_extracell_dom1"/>
</dbReference>
<keyword evidence="7" id="KW-1185">Reference proteome</keyword>
<protein>
    <recommendedName>
        <fullName evidence="8">7TMR-DISM extracellular protein 2</fullName>
    </recommendedName>
</protein>
<feature type="transmembrane region" description="Helical" evidence="2">
    <location>
        <begin position="247"/>
        <end position="269"/>
    </location>
</feature>
<name>A0A4R0NRQ3_9SPHI</name>
<feature type="transmembrane region" description="Helical" evidence="2">
    <location>
        <begin position="318"/>
        <end position="338"/>
    </location>
</feature>
<dbReference type="RefSeq" id="WP_131592638.1">
    <property type="nucleotide sequence ID" value="NZ_SJSL01000001.1"/>
</dbReference>
<dbReference type="Pfam" id="PF07695">
    <property type="entry name" value="7TMR-DISM_7TM"/>
    <property type="match status" value="1"/>
</dbReference>
<feature type="chain" id="PRO_5020208271" description="7TMR-DISM extracellular protein 2" evidence="3">
    <location>
        <begin position="25"/>
        <end position="583"/>
    </location>
</feature>
<keyword evidence="1" id="KW-0175">Coiled coil</keyword>
<dbReference type="GO" id="GO:0006355">
    <property type="term" value="P:regulation of DNA-templated transcription"/>
    <property type="evidence" value="ECO:0007669"/>
    <property type="project" value="InterPro"/>
</dbReference>
<evidence type="ECO:0000256" key="2">
    <source>
        <dbReference type="SAM" id="Phobius"/>
    </source>
</evidence>
<keyword evidence="2" id="KW-0812">Transmembrane</keyword>
<evidence type="ECO:0000259" key="4">
    <source>
        <dbReference type="Pfam" id="PF07695"/>
    </source>
</evidence>
<evidence type="ECO:0000256" key="3">
    <source>
        <dbReference type="SAM" id="SignalP"/>
    </source>
</evidence>
<dbReference type="Pfam" id="PF07696">
    <property type="entry name" value="7TMR-DISMED2"/>
    <property type="match status" value="1"/>
</dbReference>
<reference evidence="6 7" key="1">
    <citation type="submission" date="2019-02" db="EMBL/GenBank/DDBJ databases">
        <title>Pedobacter sp. RP-1-14 sp. nov., isolated from Arctic soil.</title>
        <authorList>
            <person name="Dahal R.H."/>
        </authorList>
    </citation>
    <scope>NUCLEOTIDE SEQUENCE [LARGE SCALE GENOMIC DNA]</scope>
    <source>
        <strain evidence="6 7">RP-1-14</strain>
    </source>
</reference>
<evidence type="ECO:0008006" key="8">
    <source>
        <dbReference type="Google" id="ProtNLM"/>
    </source>
</evidence>
<dbReference type="InterPro" id="IPR016032">
    <property type="entry name" value="Sig_transdc_resp-reg_C-effctor"/>
</dbReference>
<dbReference type="AlphaFoldDB" id="A0A4R0NRQ3"/>
<dbReference type="Gene3D" id="2.60.40.2380">
    <property type="match status" value="1"/>
</dbReference>
<feature type="transmembrane region" description="Helical" evidence="2">
    <location>
        <begin position="289"/>
        <end position="312"/>
    </location>
</feature>